<keyword evidence="3" id="KW-0732">Signal</keyword>
<keyword evidence="2" id="KW-0812">Transmembrane</keyword>
<keyword evidence="2" id="KW-0472">Membrane</keyword>
<evidence type="ECO:0000256" key="2">
    <source>
        <dbReference type="SAM" id="Phobius"/>
    </source>
</evidence>
<name>A0A7E4VL41_PANRE</name>
<evidence type="ECO:0000256" key="1">
    <source>
        <dbReference type="SAM" id="MobiDB-lite"/>
    </source>
</evidence>
<evidence type="ECO:0000313" key="5">
    <source>
        <dbReference type="WBParaSite" id="Pan_g22266.t1"/>
    </source>
</evidence>
<feature type="region of interest" description="Disordered" evidence="1">
    <location>
        <begin position="164"/>
        <end position="190"/>
    </location>
</feature>
<sequence length="210" mass="22802">MLVVSLIVILLQFASGLPAQSYQSAPYAPNTDRIEATFGHSQYQQIDVINDEIRLFTTRASCREACARACKGVLLDSSDTILFLCTQIKPPEKSIPEKLLTKLSLPIMLLIGVIGLFVLACLICCCRAICCQPRSRASHSSREGLHQRHVADITDDGAGLYPEKQPLPTASIEDSTSPLPSNGHSASNGRVLAQPSASFKSLRSTRVHNI</sequence>
<feature type="signal peptide" evidence="3">
    <location>
        <begin position="1"/>
        <end position="16"/>
    </location>
</feature>
<evidence type="ECO:0000256" key="3">
    <source>
        <dbReference type="SAM" id="SignalP"/>
    </source>
</evidence>
<feature type="chain" id="PRO_5028804857" evidence="3">
    <location>
        <begin position="17"/>
        <end position="210"/>
    </location>
</feature>
<accession>A0A7E4VL41</accession>
<dbReference type="Proteomes" id="UP000492821">
    <property type="component" value="Unassembled WGS sequence"/>
</dbReference>
<dbReference type="WBParaSite" id="Pan_g22266.t1">
    <property type="protein sequence ID" value="Pan_g22266.t1"/>
    <property type="gene ID" value="Pan_g22266"/>
</dbReference>
<reference evidence="4" key="1">
    <citation type="journal article" date="2013" name="Genetics">
        <title>The draft genome and transcriptome of Panagrellus redivivus are shaped by the harsh demands of a free-living lifestyle.</title>
        <authorList>
            <person name="Srinivasan J."/>
            <person name="Dillman A.R."/>
            <person name="Macchietto M.G."/>
            <person name="Heikkinen L."/>
            <person name="Lakso M."/>
            <person name="Fracchia K.M."/>
            <person name="Antoshechkin I."/>
            <person name="Mortazavi A."/>
            <person name="Wong G."/>
            <person name="Sternberg P.W."/>
        </authorList>
    </citation>
    <scope>NUCLEOTIDE SEQUENCE [LARGE SCALE GENOMIC DNA]</scope>
    <source>
        <strain evidence="4">MT8872</strain>
    </source>
</reference>
<evidence type="ECO:0000313" key="4">
    <source>
        <dbReference type="Proteomes" id="UP000492821"/>
    </source>
</evidence>
<reference evidence="5" key="2">
    <citation type="submission" date="2020-10" db="UniProtKB">
        <authorList>
            <consortium name="WormBaseParasite"/>
        </authorList>
    </citation>
    <scope>IDENTIFICATION</scope>
</reference>
<keyword evidence="2" id="KW-1133">Transmembrane helix</keyword>
<keyword evidence="4" id="KW-1185">Reference proteome</keyword>
<protein>
    <submittedName>
        <fullName evidence="5">Apple domain-containing protein</fullName>
    </submittedName>
</protein>
<proteinExistence type="predicted"/>
<feature type="compositionally biased region" description="Polar residues" evidence="1">
    <location>
        <begin position="172"/>
        <end position="188"/>
    </location>
</feature>
<dbReference type="AlphaFoldDB" id="A0A7E4VL41"/>
<feature type="transmembrane region" description="Helical" evidence="2">
    <location>
        <begin position="107"/>
        <end position="130"/>
    </location>
</feature>
<organism evidence="4 5">
    <name type="scientific">Panagrellus redivivus</name>
    <name type="common">Microworm</name>
    <dbReference type="NCBI Taxonomy" id="6233"/>
    <lineage>
        <taxon>Eukaryota</taxon>
        <taxon>Metazoa</taxon>
        <taxon>Ecdysozoa</taxon>
        <taxon>Nematoda</taxon>
        <taxon>Chromadorea</taxon>
        <taxon>Rhabditida</taxon>
        <taxon>Tylenchina</taxon>
        <taxon>Panagrolaimomorpha</taxon>
        <taxon>Panagrolaimoidea</taxon>
        <taxon>Panagrolaimidae</taxon>
        <taxon>Panagrellus</taxon>
    </lineage>
</organism>